<organism evidence="1 2">
    <name type="scientific">Capsulimonas corticalis</name>
    <dbReference type="NCBI Taxonomy" id="2219043"/>
    <lineage>
        <taxon>Bacteria</taxon>
        <taxon>Bacillati</taxon>
        <taxon>Armatimonadota</taxon>
        <taxon>Armatimonadia</taxon>
        <taxon>Capsulimonadales</taxon>
        <taxon>Capsulimonadaceae</taxon>
        <taxon>Capsulimonas</taxon>
    </lineage>
</organism>
<gene>
    <name evidence="1" type="ORF">CCAX7_14440</name>
</gene>
<evidence type="ECO:0000313" key="1">
    <source>
        <dbReference type="EMBL" id="BDI29393.1"/>
    </source>
</evidence>
<reference evidence="1 2" key="1">
    <citation type="journal article" date="2019" name="Int. J. Syst. Evol. Microbiol.">
        <title>Capsulimonas corticalis gen. nov., sp. nov., an aerobic capsulated bacterium, of a novel bacterial order, Capsulimonadales ord. nov., of the class Armatimonadia of the phylum Armatimonadetes.</title>
        <authorList>
            <person name="Li J."/>
            <person name="Kudo C."/>
            <person name="Tonouchi A."/>
        </authorList>
    </citation>
    <scope>NUCLEOTIDE SEQUENCE [LARGE SCALE GENOMIC DNA]</scope>
    <source>
        <strain evidence="1 2">AX-7</strain>
    </source>
</reference>
<accession>A0A402CZK5</accession>
<dbReference type="InterPro" id="IPR036278">
    <property type="entry name" value="Sialidase_sf"/>
</dbReference>
<evidence type="ECO:0000313" key="2">
    <source>
        <dbReference type="Proteomes" id="UP000287394"/>
    </source>
</evidence>
<protein>
    <submittedName>
        <fullName evidence="1">Uncharacterized protein</fullName>
    </submittedName>
</protein>
<dbReference type="SUPFAM" id="SSF50939">
    <property type="entry name" value="Sialidases"/>
    <property type="match status" value="1"/>
</dbReference>
<dbReference type="Proteomes" id="UP000287394">
    <property type="component" value="Chromosome"/>
</dbReference>
<dbReference type="AlphaFoldDB" id="A0A402CZK5"/>
<dbReference type="CDD" id="cd15482">
    <property type="entry name" value="Sialidase_non-viral"/>
    <property type="match status" value="1"/>
</dbReference>
<keyword evidence="2" id="KW-1185">Reference proteome</keyword>
<proteinExistence type="predicted"/>
<sequence length="672" mass="72623">MPTPTIPRVGYTDVATIPLLRIFAQGVGAPPTGFSGVVGWEFNSDSYYSRRNFYKNKLIAGAYQTSAGAFTVDFVAFTGTLNSAGYSETATMRVTTTGVNALHEFYEWGNRNEFSAFGIDVLQNQIDNPSLFTYYFTDTTGVLRWIAWRVFFIVSHDWGIASGYPIPSPLNCVVGREVFLLVTLADWATTAWYNSWIGFRLYDQSISGDEIPNGLASMDVGGFSGNGSYSNDPQFFTIPFRPLRAGSYTVYLCSNGFGALNVAPIAFDVNVAPAPSTSSPPRSGEWHYRINAQIAMPSGGGAPRLYLSIARMYNAVNAGTFVATSSAVRVCASLDFGETFRAGVDIGTEAADGSALGDGRAYHQSVSGNSLGAHTFAVLPSGRLYVNGQSGAPINGMWRAARISDDDGKTWRNATMLNGAQDDRATVLTPAVGATPVWVSRGAYAGSHGAGGRTGGGWMMMGLSDRIDRNCGRSRVSYDGGDTWQVDETMHGVNYRGPAIPLNFQNEPQLPVVSHIRGISTDGGFTSLDDYRKDRKAIGVVFPGNPDDDHRFTRALVTADTDVTYNVGSGSGGFGSYYNNLYISRGADFKTTQTIRLKYSPLGDGTGLLDMQLSASLWTTGFAWGGRIVIVGVDIHQQDLIRVYVSDNGGEWFRETCRSADCGATWKKTTEE</sequence>
<dbReference type="KEGG" id="ccot:CCAX7_14440"/>
<dbReference type="Gene3D" id="2.120.10.10">
    <property type="match status" value="1"/>
</dbReference>
<name>A0A402CZK5_9BACT</name>
<dbReference type="EMBL" id="AP025739">
    <property type="protein sequence ID" value="BDI29393.1"/>
    <property type="molecule type" value="Genomic_DNA"/>
</dbReference>
<dbReference type="RefSeq" id="WP_119322719.1">
    <property type="nucleotide sequence ID" value="NZ_AP025739.1"/>
</dbReference>